<gene>
    <name evidence="1" type="ORF">KSP40_PGU009087</name>
</gene>
<keyword evidence="2" id="KW-1185">Reference proteome</keyword>
<dbReference type="Proteomes" id="UP001412067">
    <property type="component" value="Unassembled WGS sequence"/>
</dbReference>
<name>A0ABR2M7F0_9ASPA</name>
<protein>
    <submittedName>
        <fullName evidence="1">Uncharacterized protein</fullName>
    </submittedName>
</protein>
<accession>A0ABR2M7F0</accession>
<proteinExistence type="predicted"/>
<reference evidence="1 2" key="1">
    <citation type="journal article" date="2022" name="Nat. Plants">
        <title>Genomes of leafy and leafless Platanthera orchids illuminate the evolution of mycoheterotrophy.</title>
        <authorList>
            <person name="Li M.H."/>
            <person name="Liu K.W."/>
            <person name="Li Z."/>
            <person name="Lu H.C."/>
            <person name="Ye Q.L."/>
            <person name="Zhang D."/>
            <person name="Wang J.Y."/>
            <person name="Li Y.F."/>
            <person name="Zhong Z.M."/>
            <person name="Liu X."/>
            <person name="Yu X."/>
            <person name="Liu D.K."/>
            <person name="Tu X.D."/>
            <person name="Liu B."/>
            <person name="Hao Y."/>
            <person name="Liao X.Y."/>
            <person name="Jiang Y.T."/>
            <person name="Sun W.H."/>
            <person name="Chen J."/>
            <person name="Chen Y.Q."/>
            <person name="Ai Y."/>
            <person name="Zhai J.W."/>
            <person name="Wu S.S."/>
            <person name="Zhou Z."/>
            <person name="Hsiao Y.Y."/>
            <person name="Wu W.L."/>
            <person name="Chen Y.Y."/>
            <person name="Lin Y.F."/>
            <person name="Hsu J.L."/>
            <person name="Li C.Y."/>
            <person name="Wang Z.W."/>
            <person name="Zhao X."/>
            <person name="Zhong W.Y."/>
            <person name="Ma X.K."/>
            <person name="Ma L."/>
            <person name="Huang J."/>
            <person name="Chen G.Z."/>
            <person name="Huang M.Z."/>
            <person name="Huang L."/>
            <person name="Peng D.H."/>
            <person name="Luo Y.B."/>
            <person name="Zou S.Q."/>
            <person name="Chen S.P."/>
            <person name="Lan S."/>
            <person name="Tsai W.C."/>
            <person name="Van de Peer Y."/>
            <person name="Liu Z.J."/>
        </authorList>
    </citation>
    <scope>NUCLEOTIDE SEQUENCE [LARGE SCALE GENOMIC DNA]</scope>
    <source>
        <tissue evidence="1">Flower</tissue>
    </source>
</reference>
<comment type="caution">
    <text evidence="1">The sequence shown here is derived from an EMBL/GenBank/DDBJ whole genome shotgun (WGS) entry which is preliminary data.</text>
</comment>
<evidence type="ECO:0000313" key="1">
    <source>
        <dbReference type="EMBL" id="KAK8959570.1"/>
    </source>
</evidence>
<dbReference type="EMBL" id="JBBWWR010000011">
    <property type="protein sequence ID" value="KAK8959570.1"/>
    <property type="molecule type" value="Genomic_DNA"/>
</dbReference>
<sequence length="154" mass="17521">MVLAQHTPGTPLEHPQIDLRYNPNSARVHYSRFRFGAAKPPSFRRCSFAVACRPPGTIGANNPVHKWCKRLQNFPSISLANTVWPPHQERRNFPQIYQIAQFLLSSPRALLSCSTLIHRLSATTTQICRPGGIEAIVLECRHDRFIISLLCYLF</sequence>
<organism evidence="1 2">
    <name type="scientific">Platanthera guangdongensis</name>
    <dbReference type="NCBI Taxonomy" id="2320717"/>
    <lineage>
        <taxon>Eukaryota</taxon>
        <taxon>Viridiplantae</taxon>
        <taxon>Streptophyta</taxon>
        <taxon>Embryophyta</taxon>
        <taxon>Tracheophyta</taxon>
        <taxon>Spermatophyta</taxon>
        <taxon>Magnoliopsida</taxon>
        <taxon>Liliopsida</taxon>
        <taxon>Asparagales</taxon>
        <taxon>Orchidaceae</taxon>
        <taxon>Orchidoideae</taxon>
        <taxon>Orchideae</taxon>
        <taxon>Orchidinae</taxon>
        <taxon>Platanthera</taxon>
    </lineage>
</organism>
<evidence type="ECO:0000313" key="2">
    <source>
        <dbReference type="Proteomes" id="UP001412067"/>
    </source>
</evidence>